<dbReference type="InterPro" id="IPR050416">
    <property type="entry name" value="FAD-linked_Oxidoreductase"/>
</dbReference>
<dbReference type="Gene3D" id="3.30.465.10">
    <property type="match status" value="1"/>
</dbReference>
<reference evidence="7" key="1">
    <citation type="submission" date="2021-12" db="EMBL/GenBank/DDBJ databases">
        <title>Curvularia clavata genome.</title>
        <authorList>
            <person name="Cao Y."/>
        </authorList>
    </citation>
    <scope>NUCLEOTIDE SEQUENCE</scope>
    <source>
        <strain evidence="7">Yc1106</strain>
    </source>
</reference>
<dbReference type="Pfam" id="PF01565">
    <property type="entry name" value="FAD_binding_4"/>
    <property type="match status" value="1"/>
</dbReference>
<comment type="similarity">
    <text evidence="1">Belongs to the oxygen-dependent FAD-linked oxidoreductase family.</text>
</comment>
<accession>A0A9Q8Z9M5</accession>
<name>A0A9Q8Z9M5_CURCL</name>
<keyword evidence="2" id="KW-0285">Flavoprotein</keyword>
<dbReference type="OrthoDB" id="2151789at2759"/>
<dbReference type="VEuPathDB" id="FungiDB:yc1106_05396"/>
<protein>
    <submittedName>
        <fullName evidence="7">Fad binding domain-containing protein</fullName>
    </submittedName>
</protein>
<feature type="signal peptide" evidence="5">
    <location>
        <begin position="1"/>
        <end position="16"/>
    </location>
</feature>
<evidence type="ECO:0000256" key="4">
    <source>
        <dbReference type="ARBA" id="ARBA00023002"/>
    </source>
</evidence>
<dbReference type="GO" id="GO:0016491">
    <property type="term" value="F:oxidoreductase activity"/>
    <property type="evidence" value="ECO:0007669"/>
    <property type="project" value="UniProtKB-KW"/>
</dbReference>
<evidence type="ECO:0000256" key="1">
    <source>
        <dbReference type="ARBA" id="ARBA00005466"/>
    </source>
</evidence>
<dbReference type="InterPro" id="IPR006094">
    <property type="entry name" value="Oxid_FAD_bind_N"/>
</dbReference>
<gene>
    <name evidence="7" type="ORF">yc1106_05396</name>
</gene>
<dbReference type="GO" id="GO:0071949">
    <property type="term" value="F:FAD binding"/>
    <property type="evidence" value="ECO:0007669"/>
    <property type="project" value="InterPro"/>
</dbReference>
<feature type="domain" description="FAD-binding PCMH-type" evidence="6">
    <location>
        <begin position="86"/>
        <end position="257"/>
    </location>
</feature>
<feature type="chain" id="PRO_5040265427" evidence="5">
    <location>
        <begin position="17"/>
        <end position="529"/>
    </location>
</feature>
<evidence type="ECO:0000259" key="6">
    <source>
        <dbReference type="PROSITE" id="PS51387"/>
    </source>
</evidence>
<dbReference type="SUPFAM" id="SSF56176">
    <property type="entry name" value="FAD-binding/transporter-associated domain-like"/>
    <property type="match status" value="1"/>
</dbReference>
<dbReference type="InterPro" id="IPR036318">
    <property type="entry name" value="FAD-bd_PCMH-like_sf"/>
</dbReference>
<dbReference type="AlphaFoldDB" id="A0A9Q8Z9M5"/>
<keyword evidence="8" id="KW-1185">Reference proteome</keyword>
<dbReference type="InterPro" id="IPR016166">
    <property type="entry name" value="FAD-bd_PCMH"/>
</dbReference>
<dbReference type="PROSITE" id="PS51387">
    <property type="entry name" value="FAD_PCMH"/>
    <property type="match status" value="1"/>
</dbReference>
<dbReference type="PANTHER" id="PTHR42973">
    <property type="entry name" value="BINDING OXIDOREDUCTASE, PUTATIVE (AFU_ORTHOLOGUE AFUA_1G17690)-RELATED"/>
    <property type="match status" value="1"/>
</dbReference>
<evidence type="ECO:0000256" key="5">
    <source>
        <dbReference type="SAM" id="SignalP"/>
    </source>
</evidence>
<dbReference type="Proteomes" id="UP001056012">
    <property type="component" value="Chromosome 4"/>
</dbReference>
<keyword evidence="4" id="KW-0560">Oxidoreductase</keyword>
<dbReference type="PANTHER" id="PTHR42973:SF34">
    <property type="entry name" value="FAD BINDING DOMAIN PROTEIN (AFU_ORTHOLOGUE AFUA_3G02770)"/>
    <property type="match status" value="1"/>
</dbReference>
<keyword evidence="5" id="KW-0732">Signal</keyword>
<dbReference type="EMBL" id="CP089277">
    <property type="protein sequence ID" value="USP78122.1"/>
    <property type="molecule type" value="Genomic_DNA"/>
</dbReference>
<dbReference type="InterPro" id="IPR016169">
    <property type="entry name" value="FAD-bd_PCMH_sub2"/>
</dbReference>
<organism evidence="7 8">
    <name type="scientific">Curvularia clavata</name>
    <dbReference type="NCBI Taxonomy" id="95742"/>
    <lineage>
        <taxon>Eukaryota</taxon>
        <taxon>Fungi</taxon>
        <taxon>Dikarya</taxon>
        <taxon>Ascomycota</taxon>
        <taxon>Pezizomycotina</taxon>
        <taxon>Dothideomycetes</taxon>
        <taxon>Pleosporomycetidae</taxon>
        <taxon>Pleosporales</taxon>
        <taxon>Pleosporineae</taxon>
        <taxon>Pleosporaceae</taxon>
        <taxon>Curvularia</taxon>
    </lineage>
</organism>
<evidence type="ECO:0000256" key="2">
    <source>
        <dbReference type="ARBA" id="ARBA00022630"/>
    </source>
</evidence>
<evidence type="ECO:0000313" key="8">
    <source>
        <dbReference type="Proteomes" id="UP001056012"/>
    </source>
</evidence>
<evidence type="ECO:0000313" key="7">
    <source>
        <dbReference type="EMBL" id="USP78122.1"/>
    </source>
</evidence>
<sequence>MKPFVLIAALAAGVQANNRFEPQNFDANEALMNKGVNVSNPSTGISNNCHIACDTLRRRFGNNKLVLPSDAAYKNFTDSYWSAQQRSISPGCVFKPETAQDVSVAVLTSRLTNCPFAAKSGGHSAVPGGSNIQNGITISFEKMSKTTVSADRKSVTFEPGQTWRDVYSKLAKDNIIIIGGRAASVGVGGLTLGGGISYFSNTYGLACDNVISYEVVTACGRIINVSKTSYPDLYWALRGGGNNFGIVTKFQVNAISKSPMMWGGMRLYSQQAIPALIQGYYNLGFNASKDGKAHQILSFAYGGPQIGSVASLELEYADPNGETAPVLKELNSIDPRTVLQGGFQNSTLVDLTVSLGQTAAVAGLRQSFITWTAKLDVELANITQGIFFEELPSVIDAANITPALALQVISEPIIRKTALNGGNPLGLYPEEGPLMLALVSIRWSNSTDDARINAFSQRVLERSVQAAKALGKSSDYIYMNYANGAQDVVAGYGAQNKARLEQISKKYDPEGVFERLQPGYFKLNKAPDA</sequence>
<proteinExistence type="inferred from homology"/>
<evidence type="ECO:0000256" key="3">
    <source>
        <dbReference type="ARBA" id="ARBA00022827"/>
    </source>
</evidence>
<keyword evidence="3" id="KW-0274">FAD</keyword>